<comment type="caution">
    <text evidence="2">The sequence shown here is derived from an EMBL/GenBank/DDBJ whole genome shotgun (WGS) entry which is preliminary data.</text>
</comment>
<dbReference type="PANTHER" id="PTHR35983:SF1">
    <property type="entry name" value="UPF0166 PROTEIN TM_0021"/>
    <property type="match status" value="1"/>
</dbReference>
<accession>A0A512LAK6</accession>
<gene>
    <name evidence="2" type="ORF">TPL01_26450</name>
</gene>
<dbReference type="Gene3D" id="3.30.70.120">
    <property type="match status" value="1"/>
</dbReference>
<dbReference type="InterPro" id="IPR015867">
    <property type="entry name" value="N-reg_PII/ATP_PRibTrfase_C"/>
</dbReference>
<dbReference type="PANTHER" id="PTHR35983">
    <property type="entry name" value="UPF0166 PROTEIN TM_0021"/>
    <property type="match status" value="1"/>
</dbReference>
<dbReference type="InterPro" id="IPR003793">
    <property type="entry name" value="UPF0166"/>
</dbReference>
<evidence type="ECO:0000256" key="1">
    <source>
        <dbReference type="ARBA" id="ARBA00010554"/>
    </source>
</evidence>
<dbReference type="Pfam" id="PF02641">
    <property type="entry name" value="DUF190"/>
    <property type="match status" value="1"/>
</dbReference>
<comment type="similarity">
    <text evidence="1">Belongs to the UPF0166 family.</text>
</comment>
<protein>
    <submittedName>
        <fullName evidence="2">Uncharacterized protein</fullName>
    </submittedName>
</protein>
<name>A0A512LAK6_9PROT</name>
<dbReference type="Proteomes" id="UP000321337">
    <property type="component" value="Unassembled WGS sequence"/>
</dbReference>
<dbReference type="OrthoDB" id="5339790at2"/>
<dbReference type="EMBL" id="BKAD01000030">
    <property type="protein sequence ID" value="GEP31507.1"/>
    <property type="molecule type" value="Genomic_DNA"/>
</dbReference>
<dbReference type="InterPro" id="IPR011322">
    <property type="entry name" value="N-reg_PII-like_a/b"/>
</dbReference>
<organism evidence="2 3">
    <name type="scientific">Sulfuriferula plumbiphila</name>
    <dbReference type="NCBI Taxonomy" id="171865"/>
    <lineage>
        <taxon>Bacteria</taxon>
        <taxon>Pseudomonadati</taxon>
        <taxon>Pseudomonadota</taxon>
        <taxon>Betaproteobacteria</taxon>
        <taxon>Nitrosomonadales</taxon>
        <taxon>Sulfuricellaceae</taxon>
        <taxon>Sulfuriferula</taxon>
    </lineage>
</organism>
<dbReference type="SUPFAM" id="SSF54913">
    <property type="entry name" value="GlnB-like"/>
    <property type="match status" value="1"/>
</dbReference>
<keyword evidence="3" id="KW-1185">Reference proteome</keyword>
<dbReference type="RefSeq" id="WP_147074469.1">
    <property type="nucleotide sequence ID" value="NZ_AP021884.1"/>
</dbReference>
<evidence type="ECO:0000313" key="2">
    <source>
        <dbReference type="EMBL" id="GEP31507.1"/>
    </source>
</evidence>
<dbReference type="AlphaFoldDB" id="A0A512LAK6"/>
<proteinExistence type="inferred from homology"/>
<reference evidence="2 3" key="1">
    <citation type="submission" date="2019-07" db="EMBL/GenBank/DDBJ databases">
        <title>Whole genome shotgun sequence of Thiobacillus plumbophilus NBRC 107929.</title>
        <authorList>
            <person name="Hosoyama A."/>
            <person name="Uohara A."/>
            <person name="Ohji S."/>
            <person name="Ichikawa N."/>
        </authorList>
    </citation>
    <scope>NUCLEOTIDE SEQUENCE [LARGE SCALE GENOMIC DNA]</scope>
    <source>
        <strain evidence="2 3">NBRC 107929</strain>
    </source>
</reference>
<evidence type="ECO:0000313" key="3">
    <source>
        <dbReference type="Proteomes" id="UP000321337"/>
    </source>
</evidence>
<sequence>MQGTYLKFYVHENRNHHHILVYEWLLEQAKKMGIHGGSAFKAIAGFGRHGVLHEDHFFELAGDLPVEVVFMVSHEEAEQFLELIRNAGLTLFYVRMAAEYGVINGDTH</sequence>